<feature type="compositionally biased region" description="Polar residues" evidence="1">
    <location>
        <begin position="142"/>
        <end position="161"/>
    </location>
</feature>
<evidence type="ECO:0000313" key="2">
    <source>
        <dbReference type="EMBL" id="EKF26038.1"/>
    </source>
</evidence>
<evidence type="ECO:0000256" key="1">
    <source>
        <dbReference type="SAM" id="MobiDB-lite"/>
    </source>
</evidence>
<organism evidence="2 3">
    <name type="scientific">Trypanosoma cruzi marinkellei</name>
    <dbReference type="NCBI Taxonomy" id="85056"/>
    <lineage>
        <taxon>Eukaryota</taxon>
        <taxon>Discoba</taxon>
        <taxon>Euglenozoa</taxon>
        <taxon>Kinetoplastea</taxon>
        <taxon>Metakinetoplastina</taxon>
        <taxon>Trypanosomatida</taxon>
        <taxon>Trypanosomatidae</taxon>
        <taxon>Trypanosoma</taxon>
        <taxon>Schizotrypanum</taxon>
    </lineage>
</organism>
<protein>
    <submittedName>
        <fullName evidence="2">Uncharacterized protein</fullName>
    </submittedName>
</protein>
<feature type="compositionally biased region" description="Low complexity" evidence="1">
    <location>
        <begin position="162"/>
        <end position="173"/>
    </location>
</feature>
<dbReference type="EMBL" id="AHKC01022559">
    <property type="protein sequence ID" value="EKF26038.1"/>
    <property type="molecule type" value="Genomic_DNA"/>
</dbReference>
<dbReference type="SUPFAM" id="SSF52833">
    <property type="entry name" value="Thioredoxin-like"/>
    <property type="match status" value="1"/>
</dbReference>
<dbReference type="AlphaFoldDB" id="K2LTI6"/>
<dbReference type="OrthoDB" id="9932926at2759"/>
<dbReference type="CDD" id="cd02066">
    <property type="entry name" value="GRX_family"/>
    <property type="match status" value="1"/>
</dbReference>
<feature type="region of interest" description="Disordered" evidence="1">
    <location>
        <begin position="140"/>
        <end position="173"/>
    </location>
</feature>
<feature type="compositionally biased region" description="Basic and acidic residues" evidence="1">
    <location>
        <begin position="59"/>
        <end position="68"/>
    </location>
</feature>
<keyword evidence="3" id="KW-1185">Reference proteome</keyword>
<reference evidence="2 3" key="1">
    <citation type="journal article" date="2012" name="BMC Genomics">
        <title>Comparative genomic analysis of human infective Trypanosoma cruzi lineages with the bat-restricted subspecies T. cruzi marinkellei.</title>
        <authorList>
            <person name="Franzen O."/>
            <person name="Talavera-Lopez C."/>
            <person name="Ochaya S."/>
            <person name="Butler C.E."/>
            <person name="Messenger L.A."/>
            <person name="Lewis M.D."/>
            <person name="Llewellyn M.S."/>
            <person name="Marinkelle C.J."/>
            <person name="Tyler K.M."/>
            <person name="Miles M.A."/>
            <person name="Andersson B."/>
        </authorList>
    </citation>
    <scope>NUCLEOTIDE SEQUENCE [LARGE SCALE GENOMIC DNA]</scope>
    <source>
        <strain evidence="2 3">B7</strain>
    </source>
</reference>
<dbReference type="Proteomes" id="UP000007350">
    <property type="component" value="Unassembled WGS sequence"/>
</dbReference>
<evidence type="ECO:0000313" key="3">
    <source>
        <dbReference type="Proteomes" id="UP000007350"/>
    </source>
</evidence>
<dbReference type="PROSITE" id="PS51354">
    <property type="entry name" value="GLUTAREDOXIN_2"/>
    <property type="match status" value="1"/>
</dbReference>
<gene>
    <name evidence="2" type="ORF">MOQ_010285</name>
</gene>
<dbReference type="Pfam" id="PF04908">
    <property type="entry name" value="SH3BGR"/>
    <property type="match status" value="1"/>
</dbReference>
<feature type="region of interest" description="Disordered" evidence="1">
    <location>
        <begin position="59"/>
        <end position="81"/>
    </location>
</feature>
<sequence>MPMRSWWRNLRFLSQRDGRPLKTPWICCRGGGIGKKGLIKYIQEIPAVHVEEKVGVEAEGKGRQKGDGGRQSCAEISNKNMPANGWEAPGVTFVETTAAVIPASPKTTTRVNVPVQQRANDDRTQLSETQDANLHAGILAKGTTQSSRNYSHASTPLPSAMNTRTTNSTSTTTKHAAKAVLFVTTMTSDRRIRDHCRQIENLLYLKRIQYVSMNVADDPVTQRRLREMYAASTGRNVIPPTPAFFVGEHFIGDYEALQELEDDGNLMETLSQCGYFHTPSSRS</sequence>
<name>K2LTI6_TRYCR</name>
<accession>K2LTI6</accession>
<proteinExistence type="predicted"/>
<dbReference type="InterPro" id="IPR036249">
    <property type="entry name" value="Thioredoxin-like_sf"/>
</dbReference>
<comment type="caution">
    <text evidence="2">The sequence shown here is derived from an EMBL/GenBank/DDBJ whole genome shotgun (WGS) entry which is preliminary data.</text>
</comment>
<dbReference type="Gene3D" id="3.40.30.10">
    <property type="entry name" value="Glutaredoxin"/>
    <property type="match status" value="1"/>
</dbReference>
<dbReference type="InterPro" id="IPR006993">
    <property type="entry name" value="Glut_rich_SH3-bd"/>
</dbReference>